<dbReference type="EMBL" id="CZAU01000013">
    <property type="protein sequence ID" value="CUP48603.1"/>
    <property type="molecule type" value="Genomic_DNA"/>
</dbReference>
<proteinExistence type="predicted"/>
<evidence type="ECO:0000256" key="2">
    <source>
        <dbReference type="PIRSR" id="PIRSR640198-2"/>
    </source>
</evidence>
<feature type="domain" description="Fido" evidence="5">
    <location>
        <begin position="112"/>
        <end position="247"/>
    </location>
</feature>
<reference evidence="6 7" key="1">
    <citation type="submission" date="2015-09" db="EMBL/GenBank/DDBJ databases">
        <authorList>
            <consortium name="Pathogen Informatics"/>
        </authorList>
    </citation>
    <scope>NUCLEOTIDE SEQUENCE [LARGE SCALE GENOMIC DNA]</scope>
    <source>
        <strain evidence="6 7">2789STDY5834908</strain>
    </source>
</reference>
<evidence type="ECO:0000259" key="4">
    <source>
        <dbReference type="PROSITE" id="PS50834"/>
    </source>
</evidence>
<dbReference type="AlphaFoldDB" id="A0A174NJ47"/>
<dbReference type="GO" id="GO:0005524">
    <property type="term" value="F:ATP binding"/>
    <property type="evidence" value="ECO:0007669"/>
    <property type="project" value="UniProtKB-KW"/>
</dbReference>
<gene>
    <name evidence="6" type="ORF">ERS852520_01449</name>
</gene>
<feature type="domain" description="HIN-200" evidence="4">
    <location>
        <begin position="39"/>
        <end position="94"/>
    </location>
</feature>
<feature type="site" description="Important for autoinhibition of adenylyltransferase activity" evidence="3">
    <location>
        <position position="61"/>
    </location>
</feature>
<organism evidence="6 7">
    <name type="scientific">Anaerostipes hadrus</name>
    <dbReference type="NCBI Taxonomy" id="649756"/>
    <lineage>
        <taxon>Bacteria</taxon>
        <taxon>Bacillati</taxon>
        <taxon>Bacillota</taxon>
        <taxon>Clostridia</taxon>
        <taxon>Lachnospirales</taxon>
        <taxon>Lachnospiraceae</taxon>
        <taxon>Anaerostipes</taxon>
    </lineage>
</organism>
<protein>
    <submittedName>
        <fullName evidence="6">Protein involved in cell division</fullName>
    </submittedName>
</protein>
<dbReference type="PROSITE" id="PS50834">
    <property type="entry name" value="HIN_200"/>
    <property type="match status" value="1"/>
</dbReference>
<dbReference type="InterPro" id="IPR003812">
    <property type="entry name" value="Fido"/>
</dbReference>
<evidence type="ECO:0000256" key="3">
    <source>
        <dbReference type="PIRSR" id="PIRSR640198-3"/>
    </source>
</evidence>
<dbReference type="InterPro" id="IPR004021">
    <property type="entry name" value="HIN200/IF120x"/>
</dbReference>
<keyword evidence="6" id="KW-0131">Cell cycle</keyword>
<keyword evidence="2" id="KW-0547">Nucleotide-binding</keyword>
<dbReference type="GO" id="GO:0051301">
    <property type="term" value="P:cell division"/>
    <property type="evidence" value="ECO:0007669"/>
    <property type="project" value="UniProtKB-KW"/>
</dbReference>
<evidence type="ECO:0000256" key="1">
    <source>
        <dbReference type="PIRSR" id="PIRSR640198-1"/>
    </source>
</evidence>
<dbReference type="Proteomes" id="UP000095564">
    <property type="component" value="Unassembled WGS sequence"/>
</dbReference>
<dbReference type="Pfam" id="PF02661">
    <property type="entry name" value="Fic"/>
    <property type="match status" value="1"/>
</dbReference>
<dbReference type="InterPro" id="IPR040198">
    <property type="entry name" value="Fido_containing"/>
</dbReference>
<dbReference type="PANTHER" id="PTHR13504:SF38">
    <property type="entry name" value="FIDO DOMAIN-CONTAINING PROTEIN"/>
    <property type="match status" value="1"/>
</dbReference>
<dbReference type="RefSeq" id="WP_055159891.1">
    <property type="nucleotide sequence ID" value="NZ_CZAU01000013.1"/>
</dbReference>
<feature type="active site" evidence="1">
    <location>
        <position position="189"/>
    </location>
</feature>
<dbReference type="Gene3D" id="1.10.3290.10">
    <property type="entry name" value="Fido-like domain"/>
    <property type="match status" value="1"/>
</dbReference>
<keyword evidence="2" id="KW-0067">ATP-binding</keyword>
<dbReference type="SUPFAM" id="SSF140931">
    <property type="entry name" value="Fic-like"/>
    <property type="match status" value="1"/>
</dbReference>
<keyword evidence="6" id="KW-0132">Cell division</keyword>
<sequence>MRDRIYKAFHEDIEHTDFLEIDKLKQQLDELKPDDDFVPYGLKSYKEAFDVRFIHASVAIENENITLSDVDVVLEGKYIPANISSLRDIFSIKGCADGCALIDMELNKNRELTGKLIKEIHEKVLLEYPVEIRGVYRSVPVCINGSLTEVAKPEEISDLMHSLFWFFERSYEHPIGMAAAFHVMFENIHPFQDGNGRTGRLVMNYMLQQFGYPPIIIKHGPTNDYKLALQKWQVYGNSDMFLNLVKDCLVKELKEYIRIIEITRKTVKSLNE</sequence>
<evidence type="ECO:0000313" key="7">
    <source>
        <dbReference type="Proteomes" id="UP000095564"/>
    </source>
</evidence>
<feature type="binding site" evidence="2">
    <location>
        <begin position="193"/>
        <end position="200"/>
    </location>
    <ligand>
        <name>ATP</name>
        <dbReference type="ChEBI" id="CHEBI:30616"/>
    </ligand>
</feature>
<dbReference type="PANTHER" id="PTHR13504">
    <property type="entry name" value="FIDO DOMAIN-CONTAINING PROTEIN DDB_G0283145"/>
    <property type="match status" value="1"/>
</dbReference>
<dbReference type="PROSITE" id="PS51459">
    <property type="entry name" value="FIDO"/>
    <property type="match status" value="1"/>
</dbReference>
<dbReference type="InterPro" id="IPR036597">
    <property type="entry name" value="Fido-like_dom_sf"/>
</dbReference>
<evidence type="ECO:0000313" key="6">
    <source>
        <dbReference type="EMBL" id="CUP48603.1"/>
    </source>
</evidence>
<evidence type="ECO:0000259" key="5">
    <source>
        <dbReference type="PROSITE" id="PS51459"/>
    </source>
</evidence>
<name>A0A174NJ47_ANAHA</name>
<accession>A0A174NJ47</accession>